<evidence type="ECO:0000259" key="4">
    <source>
        <dbReference type="Pfam" id="PF15445"/>
    </source>
</evidence>
<dbReference type="VEuPathDB" id="PlasmoDB:Pf7G8-2_000151900"/>
<dbReference type="VEuPathDB" id="PlasmoDB:PfDd2_010019400"/>
<dbReference type="InterPro" id="IPR029210">
    <property type="entry name" value="PfEMP1_NTS"/>
</dbReference>
<dbReference type="InterPro" id="IPR054595">
    <property type="entry name" value="DBL_C"/>
</dbReference>
<dbReference type="VEuPathDB" id="PlasmoDB:PfKH02_070015800"/>
<evidence type="ECO:0000313" key="8">
    <source>
        <dbReference type="EMBL" id="AAQ73928.1"/>
    </source>
</evidence>
<dbReference type="VEuPathDB" id="PlasmoDB:PfGB4_070018100"/>
<dbReference type="VEuPathDB" id="PlasmoDB:PfML01_040005500"/>
<dbReference type="VEuPathDB" id="PlasmoDB:PfCD01_080005400"/>
<feature type="region of interest" description="Disordered" evidence="1">
    <location>
        <begin position="759"/>
        <end position="787"/>
    </location>
</feature>
<protein>
    <submittedName>
        <fullName evidence="8">Erythrocyte membrane protein 1</fullName>
    </submittedName>
</protein>
<feature type="region of interest" description="Disordered" evidence="1">
    <location>
        <begin position="2370"/>
        <end position="2593"/>
    </location>
</feature>
<feature type="domain" description="Plasmodium falciparum erythrocyte membrane protein 1 acidic terminal segment" evidence="4">
    <location>
        <begin position="2600"/>
        <end position="3027"/>
    </location>
</feature>
<dbReference type="FunFam" id="1.20.58.1930:FF:000002">
    <property type="entry name" value="Erythrocyte membrane protein 1, PfEMP1"/>
    <property type="match status" value="1"/>
</dbReference>
<feature type="compositionally biased region" description="Pro residues" evidence="1">
    <location>
        <begin position="2416"/>
        <end position="2426"/>
    </location>
</feature>
<dbReference type="VEuPathDB" id="PlasmoDB:PF3D7_0425800"/>
<evidence type="ECO:0000259" key="2">
    <source>
        <dbReference type="Pfam" id="PF03011"/>
    </source>
</evidence>
<dbReference type="SUPFAM" id="SSF140924">
    <property type="entry name" value="Duffy binding domain-like"/>
    <property type="match status" value="6"/>
</dbReference>
<feature type="domain" description="PfEMP1 CIDRalpha1" evidence="6">
    <location>
        <begin position="506"/>
        <end position="563"/>
    </location>
</feature>
<dbReference type="VEuPathDB" id="PlasmoDB:PfGN01_140085000"/>
<dbReference type="VEuPathDB" id="PlasmoDB:PfSN01_120005700"/>
<dbReference type="VEuPathDB" id="PlasmoDB:PfKH01_010021400"/>
<feature type="region of interest" description="Disordered" evidence="1">
    <location>
        <begin position="1591"/>
        <end position="1621"/>
    </location>
</feature>
<dbReference type="VEuPathDB" id="PlasmoDB:PfNF166_120007200"/>
<dbReference type="InterPro" id="IPR029211">
    <property type="entry name" value="PfEMP1_ATS"/>
</dbReference>
<dbReference type="VEuPathDB" id="PlasmoDB:Pf7G8_030005900"/>
<dbReference type="VEuPathDB" id="PlasmoDB:PfNF54_040005900"/>
<dbReference type="VEuPathDB" id="PlasmoDB:PfTG01_000056300"/>
<dbReference type="InterPro" id="IPR049158">
    <property type="entry name" value="PfEMP1_CIDRalpha1_dom"/>
</dbReference>
<dbReference type="VEuPathDB" id="PlasmoDB:PfHB3_070005300"/>
<dbReference type="InterPro" id="IPR044932">
    <property type="entry name" value="PfEMP1_ATS_sf"/>
</dbReference>
<dbReference type="VEuPathDB" id="PlasmoDB:PfCD01_130078400"/>
<feature type="domain" description="Plasmodium falciparum erythrocyte membrane protein-1 N-terminal segment" evidence="5">
    <location>
        <begin position="21"/>
        <end position="56"/>
    </location>
</feature>
<dbReference type="FunFam" id="1.20.58.830:FF:000005">
    <property type="entry name" value="Erythrocyte membrane protein 1, PfEMP1"/>
    <property type="match status" value="1"/>
</dbReference>
<dbReference type="Pfam" id="PF15447">
    <property type="entry name" value="NTS"/>
    <property type="match status" value="1"/>
</dbReference>
<dbReference type="FunFam" id="1.10.1900.40:FF:000004">
    <property type="entry name" value="Erythrocyte membrane protein 1, PfEMP1"/>
    <property type="match status" value="1"/>
</dbReference>
<feature type="compositionally biased region" description="Basic and acidic residues" evidence="1">
    <location>
        <begin position="795"/>
        <end position="811"/>
    </location>
</feature>
<feature type="compositionally biased region" description="Basic and acidic residues" evidence="1">
    <location>
        <begin position="1239"/>
        <end position="1253"/>
    </location>
</feature>
<sequence length="3027" mass="346573">MGHSYSHTTLTSDITNESHKSARNVLEKFALRIKNKATNDAKKHTRSLKGDLKRAKFNHDFFKIKSDMPGNPCYLDFAFHSNTPGGEKQYRHPCARSMNKNLFNLEGAVCTNSKIKGNEEKINGAGACASYRRRHICDLNLEHIDVHNVQNIHDLLGNVLVTAKYEGESIVEKHPNRGSSEVCTALARSFADIGDIVRGKDLFLGNNDNDKVKKEKLRGNLVNIFKKFKEKYKDLKDLQIDDIREYWWALNREDVWKALTCSAPYNAHYFIKSSDKEHSFSNEHCGHYKNGDPLTNLDYVPQFLRWFDEWADDFCRIRNHKLQKVKEACRDERRGKYCSLNGFDCTQTIWKKGVLHWSNECTDCSVKCNLYEIWLGNQREAFRKQKEKYAKEIEAYVTNRGIPKSSINNEYYGEFYKILKNNNYETANEFINLLNEGRYCKKQKPEEENIDFTKTGEKDTFYRSDYCQVCPDCGVICDGTTCKPKEKKYPECLNKEIYTPNGAETTEINVINSGDKEGYIFEKLEDFCINGIKSNGKNYEQWKCYYKHIDDNKCKMVKNSGNNITEEKIISFDEFFYVWVRKLLIDSIKWENELNNCIDNTSTHCNKECNKNCVCFDKWVKKKEDEWKNVKNVFENKNGTSHNYYNKLNGLFKGFFFEVMNEFKQDETKWNKLKENIKQIIDSSKENIGTGNTQDTIKVLLDHLKETATICKDNNANEACDSTVEHKPNPCGHKSGKKLATVKQIAQYYKRKAHVQLEERGGRRALKGDASKGTYKQGGTPSDFKDINKIREIHSNAEKRSLNPCHGKDGSSQRFNIGTNWKDENFVSKTHKDVYMPPRRQHFCTSNLGYLINGGHKAILNIENTKINHSFLGDVLLAAKFQAQHTMNDYKPKNDKEGKCRAIRYSFADLGDIIKGTDLWDKDGGEIKTQNHLVTIFGKIKGGLSKDIKGKYTGTKHLELRKDWWEANRDQIWKAMKCHIKDLKDKSGPQSSPSDHCGYADHTPLDDYIPQRLRWMTEWAEWYCKAQSQVYNELMEKCDNCKNKNDGKGCMQNDSECKSCTPACKAYKSFIDTWQPQWDKIRAKYKTLYSSALVDIAANGGLNTSTAIKDNEDKPVIEFLFELYKANGGTIRFPLRTKAVGRVRGSAPVAKASAKASAKAPAKAFVTRIKRSISTTTQKTPYNTAAGYIHQEAYLDDCVLQKQFCKNKIGSKASVKDDTNYAFRLQPHDYDEACDCEDREGPKAPKEKKEDDVYSGKKKPCDIVEEHFKLKKNNTGAIDSCNPKKDYPPWKNDKSLVDEDGVCMPPRRQKLCVINLEHFKENTSDDLRKAFIKCAAAETYLLWQKYKEDNNGGEDLQNQLKSGKIPEDFKRQMFYTFGDYRDFLFGTDISKLNTHTQAVKTNIDRIFPNSNAPNDQERKKFWEKNAESIWQGMLCALSYNSNDKKMDPDVQKELNSTYNYDTIKNNLEDFANRPQFLRWFIEWSDEFCREQKKQLDILKEKCPDDTCTKGQESKKEPCKNACEKYQQWLKDWKENYKTQSEKYFKDKAGGKFQSTSAKDEVTASQYAYGYLNKALTKLCGNGNCKCMDGESKETTGQPDNSHNSSMPASLDDEPQEVKGRCKCPPPPDACKIVDGILTGKKETDVIEECKGKYKDGKDNYPGWNCKNKIKNGQEGAYMPPRRQKLCVINLKFLNEKTSPEDLRKAFIQCAAVETFFLWHKYKTDNNGGDADTKLNSGTIPEDFKRQMFYTFGDYRDLCLDKNIGSDVSKVEKSIKSVFSSNGDKTPNGQSRLDWWDEHKEAIWEGMLCGLSHASGNKYNTQTIKNNNTYSRVTFTSGSDNPPTLEEFAKRPQFLRWMIEWSEHFCKEQKKKYTQLVTGCNGYECNGKNGKDDKKEKCENACKAYKQLIEKWRPQWTQQSEKYQQLYNKAAQKGTKDSPEEEKHVVEYMSGLIRNSGTSDANTYNSAGAYVKHQGYISDCQQQKDFNSNTNNDNYAFRSVPHDHEDKCNCKDDTPSQEKQKEYDDVCNKVKTLIQRSNGGTTSVDGCGPKTVGKYPGWDCTTIKVNNNPTGACIPPRRRKLCVSGLTQEHKITKIEDIRTQFITCAAIETHFAWHRYKRDNGNAESELKTGKIPDDFLRSMKYTFGDFRDIFFGTDITSHANILKVSEKVKKKLKEKNGEQKNDEKLLEDWWDKNGPKIWNGMLCALTHDVNKTEKKSEIKTKYSYEELNKKTNGITPLEEFAERPQFLRWFTEWGDEFCAQRKKLEDKAAEDCREAKEYEGCNNKTGKCSKACEAYKNYITGKENEYTRQKGKFDIDKNNGKEGYDGYSEKETHDYLKDKCFLGTCNCIGKVKSITDYWKKPNKTYERSTLENRCQCEPPPPLAPPPQQPRPPAERPGGSGHDHRARSDGGQGPLPARPPRPPAPPARAAESLARSLQPIARKDTLPPADPGRSAVPSRDQQPRPAPPVPVPQPAPEGRSEHTDKNIQPPGGGGGGAARSQPPLAGVGRTLGPRDPNHEEMEEDDDDDDNEEDDEDEEEEEEEDDLDDEDEDEDEVGEEEEEEGEDDGEQVDGAVSQPEASPTPLPPLPSDNTSDILKTTIPFGIALALTSIAFFFMKKKTHTPVDLLRVLDIHKGDYGTPTPKSSNRYIPYVSDTYKGKTYIYMEGDSSGDEDKYMFLSDTTDITSSESEYEELDINDIYIPGSPKYKTLIEVVLEPSKSNGNTPSKGDGNTLGDDMVPTTNTFTDEEWNELKHGFISQYIQSRLPMDVPQYDVSKELPMNIVGNVLDDGINEKPFITSIHDRDLYTGEEISYNIHMSTNTNNDIPKYVSNNVYSGIDLINDTLGGNKHIDIYDEVLKRKENELFGTKHPKRTPNNSVAKNTNNDPIMNQLDLLHKWLDRHRVMCNTWNTKEDILNKLNEQWNKDNDGINVPSDNRSLNMDVSIQIDIDENKGEKEFSNMDTIMDDMEDDIYYDVNDDENPFVDDIPMDHNKVDVPKKVHVEMKILNNTSNGTLEPEFPISDVWNI</sequence>
<feature type="domain" description="Duffy-binding-like" evidence="7">
    <location>
        <begin position="309"/>
        <end position="464"/>
    </location>
</feature>
<dbReference type="VEuPathDB" id="PlasmoDB:PF3D7_0800300"/>
<dbReference type="VEuPathDB" id="PlasmoDB:Pf7G8-2_000119400"/>
<evidence type="ECO:0000259" key="5">
    <source>
        <dbReference type="Pfam" id="PF15447"/>
    </source>
</evidence>
<dbReference type="VEuPathDB" id="PlasmoDB:PfGN01_090042900"/>
<evidence type="ECO:0000259" key="3">
    <source>
        <dbReference type="Pfam" id="PF05424"/>
    </source>
</evidence>
<dbReference type="VEuPathDB" id="PlasmoDB:PfGB4_070018000"/>
<dbReference type="VEuPathDB" id="PlasmoDB:PfNF135_050038100"/>
<dbReference type="FunFam" id="1.20.1310.20:FF:000002">
    <property type="entry name" value="Erythrocyte membrane protein 1, PfEMP1"/>
    <property type="match status" value="1"/>
</dbReference>
<dbReference type="VEuPathDB" id="PlasmoDB:PfIT_030029700"/>
<dbReference type="VEuPathDB" id="PlasmoDB:PfCD01_030030500"/>
<dbReference type="InterPro" id="IPR004258">
    <property type="entry name" value="DBL"/>
</dbReference>
<dbReference type="VEuPathDB" id="PlasmoDB:PfSN01_000020900"/>
<dbReference type="Pfam" id="PF05424">
    <property type="entry name" value="Duffy_binding"/>
    <property type="match status" value="5"/>
</dbReference>
<dbReference type="FunFam" id="1.10.1900.40:FF:000001">
    <property type="entry name" value="Erythrocyte membrane protein 1"/>
    <property type="match status" value="1"/>
</dbReference>
<dbReference type="Pfam" id="PF03011">
    <property type="entry name" value="PFEMP"/>
    <property type="match status" value="1"/>
</dbReference>
<dbReference type="VEuPathDB" id="PlasmoDB:PfNF166_050037700"/>
<dbReference type="VEuPathDB" id="PlasmoDB:PF3D7_0400400"/>
<dbReference type="VEuPathDB" id="PlasmoDB:PfKH01_050005500"/>
<dbReference type="VEuPathDB" id="PlasmoDB:PF3D7_1150400"/>
<dbReference type="VEuPathDB" id="PlasmoDB:Pf7G8_020026900"/>
<dbReference type="PANTHER" id="PTHR35711:SF1">
    <property type="entry name" value="ECTODERMAL, ISOFORM F"/>
    <property type="match status" value="1"/>
</dbReference>
<dbReference type="VEuPathDB" id="PlasmoDB:PfDd2_090006100"/>
<dbReference type="VEuPathDB" id="PlasmoDB:PfGN01_090005800"/>
<dbReference type="VEuPathDB" id="PlasmoDB:PfKE01_080005600"/>
<feature type="region of interest" description="Disordered" evidence="1">
    <location>
        <begin position="2719"/>
        <end position="2738"/>
    </location>
</feature>
<feature type="domain" description="Duffy-binding-like" evidence="2">
    <location>
        <begin position="575"/>
        <end position="717"/>
    </location>
</feature>
<dbReference type="GO" id="GO:0016020">
    <property type="term" value="C:membrane"/>
    <property type="evidence" value="ECO:0007669"/>
    <property type="project" value="InterPro"/>
</dbReference>
<dbReference type="VEuPathDB" id="PlasmoDB:PfNF54_040031200"/>
<feature type="region of interest" description="Disordered" evidence="1">
    <location>
        <begin position="795"/>
        <end position="814"/>
    </location>
</feature>
<dbReference type="Gene3D" id="1.10.1900.40">
    <property type="entry name" value="Acidic terminal segments, variant surface antigen of PfEMP1"/>
    <property type="match status" value="2"/>
</dbReference>
<evidence type="ECO:0000259" key="6">
    <source>
        <dbReference type="Pfam" id="PF21807"/>
    </source>
</evidence>
<dbReference type="VEuPathDB" id="PlasmoDB:Pf7G8-2_000069700"/>
<dbReference type="Pfam" id="PF15445">
    <property type="entry name" value="ATS"/>
    <property type="match status" value="1"/>
</dbReference>
<dbReference type="VEuPathDB" id="PlasmoDB:PfSD01_010005200"/>
<reference evidence="8" key="1">
    <citation type="journal article" date="2003" name="Mol. Microbiol.">
        <title>Evidence for the importance of genetic structuring to the structural and functional specialization of the Plasmodium falciparum var gene family.</title>
        <authorList>
            <person name="Kraemer S.M."/>
            <person name="Smith J.D."/>
        </authorList>
    </citation>
    <scope>NUCLEOTIDE SEQUENCE</scope>
    <source>
        <strain evidence="8">Malayan-Camp</strain>
    </source>
</reference>
<gene>
    <name evidence="8" type="primary">var</name>
</gene>
<dbReference type="VEuPathDB" id="PlasmoDB:PfSN01_080037400"/>
<dbReference type="VEuPathDB" id="PlasmoDB:PfKH02_090042700"/>
<name>Q6UDW5_PLAFA</name>
<dbReference type="PANTHER" id="PTHR35711">
    <property type="entry name" value="EXPRESSED PROTEIN"/>
    <property type="match status" value="1"/>
</dbReference>
<feature type="domain" description="Duffy-antigen binding" evidence="3">
    <location>
        <begin position="126"/>
        <end position="305"/>
    </location>
</feature>
<dbReference type="VEuPathDB" id="PlasmoDB:PfML01_000021800"/>
<proteinExistence type="predicted"/>
<feature type="domain" description="Duffy-antigen binding" evidence="3">
    <location>
        <begin position="834"/>
        <end position="1014"/>
    </location>
</feature>
<dbReference type="Pfam" id="PF21807">
    <property type="entry name" value="PfEMP1_CIDRalpha1_dom"/>
    <property type="match status" value="1"/>
</dbReference>
<dbReference type="VEuPathDB" id="PlasmoDB:PfGB4_100004900"/>
<dbReference type="Gene3D" id="1.20.58.1930">
    <property type="match status" value="1"/>
</dbReference>
<accession>Q6UDW5</accession>
<dbReference type="VEuPathDB" id="PlasmoDB:PfIT_090005100"/>
<feature type="compositionally biased region" description="Acidic residues" evidence="1">
    <location>
        <begin position="2520"/>
        <end position="2570"/>
    </location>
</feature>
<dbReference type="VEuPathDB" id="PlasmoDB:PfGA01_120060600"/>
<dbReference type="Gene3D" id="1.20.58.830">
    <property type="match status" value="5"/>
</dbReference>
<dbReference type="VEuPathDB" id="PlasmoDB:PfKE01_080037600"/>
<dbReference type="InterPro" id="IPR008602">
    <property type="entry name" value="Duffy-antigen-binding"/>
</dbReference>
<dbReference type="Gene3D" id="1.20.1310.20">
    <property type="entry name" value="Duffy-antigen binding domain"/>
    <property type="match status" value="5"/>
</dbReference>
<feature type="compositionally biased region" description="Pro residues" evidence="1">
    <location>
        <begin position="2464"/>
        <end position="2475"/>
    </location>
</feature>
<feature type="domain" description="Duffy-antigen binding" evidence="3">
    <location>
        <begin position="2070"/>
        <end position="2222"/>
    </location>
</feature>
<organism evidence="8">
    <name type="scientific">Plasmodium falciparum</name>
    <name type="common">malaria parasite P. falciparum</name>
    <dbReference type="NCBI Taxonomy" id="5833"/>
    <lineage>
        <taxon>Eukaryota</taxon>
        <taxon>Sar</taxon>
        <taxon>Alveolata</taxon>
        <taxon>Apicomplexa</taxon>
        <taxon>Aconoidasida</taxon>
        <taxon>Haemosporida</taxon>
        <taxon>Plasmodiidae</taxon>
        <taxon>Plasmodium</taxon>
        <taxon>Plasmodium (Laverania)</taxon>
    </lineage>
</organism>
<dbReference type="VEuPathDB" id="PlasmoDB:PfML01_000015600"/>
<dbReference type="VEuPathDB" id="PlasmoDB:PfNF166_100005200"/>
<feature type="domain" description="Duffy-antigen binding" evidence="3">
    <location>
        <begin position="1301"/>
        <end position="1459"/>
    </location>
</feature>
<feature type="domain" description="Duffy-antigen binding" evidence="3">
    <location>
        <begin position="1675"/>
        <end position="1827"/>
    </location>
</feature>
<dbReference type="VEuPathDB" id="PlasmoDB:PfSD01_020005700"/>
<dbReference type="VEuPathDB" id="PlasmoDB:PfNF54_110053700"/>
<dbReference type="VEuPathDB" id="PlasmoDB:PfHB3_130080100"/>
<evidence type="ECO:0000256" key="1">
    <source>
        <dbReference type="SAM" id="MobiDB-lite"/>
    </source>
</evidence>
<dbReference type="Pfam" id="PF22672">
    <property type="entry name" value="DBL_C"/>
    <property type="match status" value="2"/>
</dbReference>
<dbReference type="EMBL" id="AY372125">
    <property type="protein sequence ID" value="AAQ73928.1"/>
    <property type="molecule type" value="Genomic_DNA"/>
</dbReference>
<feature type="compositionally biased region" description="Basic and acidic residues" evidence="1">
    <location>
        <begin position="759"/>
        <end position="770"/>
    </location>
</feature>
<dbReference type="VEuPathDB" id="PlasmoDB:PfTG01_040005600"/>
<dbReference type="VEuPathDB" id="PlasmoDB:PfGA01_010005600"/>
<feature type="compositionally biased region" description="Pro residues" evidence="1">
    <location>
        <begin position="2378"/>
        <end position="2392"/>
    </location>
</feature>
<evidence type="ECO:0000259" key="7">
    <source>
        <dbReference type="Pfam" id="PF22672"/>
    </source>
</evidence>
<dbReference type="InterPro" id="IPR042202">
    <property type="entry name" value="Duffy-ag-bd_sf"/>
</dbReference>
<dbReference type="VEuPathDB" id="PlasmoDB:PfNF135_030031200"/>
<dbReference type="VEuPathDB" id="PlasmoDB:PfKH01_040026500"/>
<dbReference type="VEuPathDB" id="PlasmoDB:PfNF135_070014800"/>
<dbReference type="VEuPathDB" id="PlasmoDB:PfKE01_070035100"/>
<dbReference type="GO" id="GO:0046789">
    <property type="term" value="F:host cell surface receptor binding"/>
    <property type="evidence" value="ECO:0007669"/>
    <property type="project" value="InterPro"/>
</dbReference>
<feature type="domain" description="Duffy-binding-like" evidence="7">
    <location>
        <begin position="1859"/>
        <end position="1987"/>
    </location>
</feature>
<feature type="region of interest" description="Disordered" evidence="1">
    <location>
        <begin position="1234"/>
        <end position="1253"/>
    </location>
</feature>
<feature type="compositionally biased region" description="Polar residues" evidence="1">
    <location>
        <begin position="1594"/>
        <end position="1607"/>
    </location>
</feature>